<dbReference type="InterPro" id="IPR004919">
    <property type="entry name" value="GmrSD_N"/>
</dbReference>
<evidence type="ECO:0000313" key="3">
    <source>
        <dbReference type="EMBL" id="MEM4986655.1"/>
    </source>
</evidence>
<dbReference type="EMBL" id="JBANDC010000003">
    <property type="protein sequence ID" value="MEM4986655.1"/>
    <property type="molecule type" value="Genomic_DNA"/>
</dbReference>
<sequence>MKNLDITRTLYTTADFVNWQRNETLVLSPSFQRRPVWKPDQKSFFIDTIMRGLPIPIIFLRDQKTNLKTLVAKREVIDGQQRIRTVLSFVCPEYLPDFDQQRDAFSIKAVHSKDYAGCTFKTLPNELQQRIMDYQFSVHVLPSSVDDREVLQIFARMNSTGVKLNDQELRNADYFGEFKTLSYTLSTEFLESWRQWGIFTEHNIARMDEVELTSELLMSMLKGVTGKTQTAIDKVYAEFDAKFKEKDEVERRFRLVMATVEKMGQSIAVGPFKKRTVFYALFCAIYQLMFGASASLATKAKHNQLTSAQITKILKHGDAIEAKTAPEIVLDATSLRVTHVSARTALVKFLAK</sequence>
<dbReference type="PANTHER" id="PTHR39639:SF1">
    <property type="entry name" value="DUF262 DOMAIN-CONTAINING PROTEIN"/>
    <property type="match status" value="1"/>
</dbReference>
<dbReference type="RefSeq" id="WP_342828363.1">
    <property type="nucleotide sequence ID" value="NZ_JBANDC010000003.1"/>
</dbReference>
<name>A0ABU9PRN3_9BURK</name>
<evidence type="ECO:0000313" key="4">
    <source>
        <dbReference type="Proteomes" id="UP001495910"/>
    </source>
</evidence>
<keyword evidence="4" id="KW-1185">Reference proteome</keyword>
<protein>
    <submittedName>
        <fullName evidence="3">DUF262 domain-containing protein</fullName>
    </submittedName>
</protein>
<evidence type="ECO:0000259" key="2">
    <source>
        <dbReference type="Pfam" id="PF03235"/>
    </source>
</evidence>
<comment type="caution">
    <text evidence="3">The sequence shown here is derived from an EMBL/GenBank/DDBJ whole genome shotgun (WGS) entry which is preliminary data.</text>
</comment>
<proteinExistence type="predicted"/>
<keyword evidence="1" id="KW-0472">Membrane</keyword>
<keyword evidence="1" id="KW-0812">Transmembrane</keyword>
<dbReference type="Pfam" id="PF03235">
    <property type="entry name" value="GmrSD_N"/>
    <property type="match status" value="1"/>
</dbReference>
<keyword evidence="1" id="KW-1133">Transmembrane helix</keyword>
<gene>
    <name evidence="3" type="ORF">V8G57_04545</name>
</gene>
<dbReference type="PANTHER" id="PTHR39639">
    <property type="entry name" value="CHROMOSOME 16, WHOLE GENOME SHOTGUN SEQUENCE"/>
    <property type="match status" value="1"/>
</dbReference>
<feature type="transmembrane region" description="Helical" evidence="1">
    <location>
        <begin position="277"/>
        <end position="297"/>
    </location>
</feature>
<organism evidence="3 4">
    <name type="scientific">Collimonas rhizosphaerae</name>
    <dbReference type="NCBI Taxonomy" id="3126357"/>
    <lineage>
        <taxon>Bacteria</taxon>
        <taxon>Pseudomonadati</taxon>
        <taxon>Pseudomonadota</taxon>
        <taxon>Betaproteobacteria</taxon>
        <taxon>Burkholderiales</taxon>
        <taxon>Oxalobacteraceae</taxon>
        <taxon>Collimonas</taxon>
    </lineage>
</organism>
<accession>A0ABU9PRN3</accession>
<evidence type="ECO:0000256" key="1">
    <source>
        <dbReference type="SAM" id="Phobius"/>
    </source>
</evidence>
<reference evidence="3 4" key="1">
    <citation type="submission" date="2024-02" db="EMBL/GenBank/DDBJ databases">
        <title>Draft genome sequence of Collimonas sp. strain H4R21, an effective mineral-weathering bacterial strain isolated from the beech rhizosphere.</title>
        <authorList>
            <person name="Morin E."/>
            <person name="Uroz S."/>
            <person name="Leveau J.H.J."/>
            <person name="Kumar R."/>
            <person name="Rey M.W."/>
            <person name="Pham J."/>
        </authorList>
    </citation>
    <scope>NUCLEOTIDE SEQUENCE [LARGE SCALE GENOMIC DNA]</scope>
    <source>
        <strain evidence="3 4">H4R21</strain>
    </source>
</reference>
<feature type="domain" description="GmrSD restriction endonucleases N-terminal" evidence="2">
    <location>
        <begin position="21"/>
        <end position="175"/>
    </location>
</feature>
<dbReference type="Proteomes" id="UP001495910">
    <property type="component" value="Unassembled WGS sequence"/>
</dbReference>